<organism evidence="4 5">
    <name type="scientific">Ancylostoma ceylanicum</name>
    <dbReference type="NCBI Taxonomy" id="53326"/>
    <lineage>
        <taxon>Eukaryota</taxon>
        <taxon>Metazoa</taxon>
        <taxon>Ecdysozoa</taxon>
        <taxon>Nematoda</taxon>
        <taxon>Chromadorea</taxon>
        <taxon>Rhabditida</taxon>
        <taxon>Rhabditina</taxon>
        <taxon>Rhabditomorpha</taxon>
        <taxon>Strongyloidea</taxon>
        <taxon>Ancylostomatidae</taxon>
        <taxon>Ancylostomatinae</taxon>
        <taxon>Ancylostoma</taxon>
    </lineage>
</organism>
<protein>
    <recommendedName>
        <fullName evidence="3">ShKT domain-containing protein</fullName>
    </recommendedName>
</protein>
<feature type="chain" id="PRO_5001492297" description="ShKT domain-containing protein" evidence="2">
    <location>
        <begin position="22"/>
        <end position="154"/>
    </location>
</feature>
<dbReference type="Proteomes" id="UP000024635">
    <property type="component" value="Unassembled WGS sequence"/>
</dbReference>
<sequence length="154" mass="17556">MLLQVLCIFLLLNAFTQDVVAQACSDKMPQQECEKQKAKGNCESPYTEAMMRMTCRKTCGFCPPERQGTSGCHCGTTKFSAYAICSCWSKFLKLTSIDRARLALSYIRRGLPVAHTLWFYRDPDHPSHPSLRGRKLPTCRSVTYVQMHRAIRNI</sequence>
<evidence type="ECO:0000256" key="2">
    <source>
        <dbReference type="SAM" id="SignalP"/>
    </source>
</evidence>
<evidence type="ECO:0000313" key="5">
    <source>
        <dbReference type="Proteomes" id="UP000024635"/>
    </source>
</evidence>
<dbReference type="Pfam" id="PF01549">
    <property type="entry name" value="ShK"/>
    <property type="match status" value="1"/>
</dbReference>
<dbReference type="AlphaFoldDB" id="A0A016UF47"/>
<evidence type="ECO:0000256" key="1">
    <source>
        <dbReference type="PROSITE-ProRule" id="PRU01005"/>
    </source>
</evidence>
<reference evidence="5" key="1">
    <citation type="journal article" date="2015" name="Nat. Genet.">
        <title>The genome and transcriptome of the zoonotic hookworm Ancylostoma ceylanicum identify infection-specific gene families.</title>
        <authorList>
            <person name="Schwarz E.M."/>
            <person name="Hu Y."/>
            <person name="Antoshechkin I."/>
            <person name="Miller M.M."/>
            <person name="Sternberg P.W."/>
            <person name="Aroian R.V."/>
        </authorList>
    </citation>
    <scope>NUCLEOTIDE SEQUENCE</scope>
    <source>
        <strain evidence="5">HY135</strain>
    </source>
</reference>
<dbReference type="PROSITE" id="PS51670">
    <property type="entry name" value="SHKT"/>
    <property type="match status" value="1"/>
</dbReference>
<feature type="domain" description="ShKT" evidence="3">
    <location>
        <begin position="24"/>
        <end position="62"/>
    </location>
</feature>
<comment type="caution">
    <text evidence="1">Lacks conserved residue(s) required for the propagation of feature annotation.</text>
</comment>
<dbReference type="InterPro" id="IPR003582">
    <property type="entry name" value="ShKT_dom"/>
</dbReference>
<dbReference type="Gene3D" id="1.10.10.1940">
    <property type="match status" value="1"/>
</dbReference>
<evidence type="ECO:0000259" key="3">
    <source>
        <dbReference type="PROSITE" id="PS51670"/>
    </source>
</evidence>
<comment type="caution">
    <text evidence="4">The sequence shown here is derived from an EMBL/GenBank/DDBJ whole genome shotgun (WGS) entry which is preliminary data.</text>
</comment>
<keyword evidence="2" id="KW-0732">Signal</keyword>
<keyword evidence="5" id="KW-1185">Reference proteome</keyword>
<dbReference type="OrthoDB" id="5871478at2759"/>
<feature type="signal peptide" evidence="2">
    <location>
        <begin position="1"/>
        <end position="21"/>
    </location>
</feature>
<evidence type="ECO:0000313" key="4">
    <source>
        <dbReference type="EMBL" id="EYC13516.1"/>
    </source>
</evidence>
<proteinExistence type="predicted"/>
<gene>
    <name evidence="4" type="primary">Acey_s0043.g758</name>
    <name evidence="4" type="ORF">Y032_0043g758</name>
</gene>
<accession>A0A016UF47</accession>
<dbReference type="EMBL" id="JARK01001379">
    <property type="protein sequence ID" value="EYC13516.1"/>
    <property type="molecule type" value="Genomic_DNA"/>
</dbReference>
<name>A0A016UF47_9BILA</name>